<sequence>GYEGAHRQEVELDQSAARSMRCWVVPPTNLDSRMPEDLLNSEQFDVEDGCKGVTDSVYFTDLLVNDYEDSQIPSPPSDPSSQHALTAAKTSYGRSKNFRVEEDILLVSAWLNVGMDPILGVDQSQGIYWRRIHEYFHGNKKFE</sequence>
<name>A0A8T0UIK0_PANVG</name>
<keyword evidence="2" id="KW-1185">Reference proteome</keyword>
<feature type="non-terminal residue" evidence="1">
    <location>
        <position position="143"/>
    </location>
</feature>
<gene>
    <name evidence="1" type="ORF">PVAP13_3NG234578</name>
</gene>
<proteinExistence type="predicted"/>
<dbReference type="Proteomes" id="UP000823388">
    <property type="component" value="Chromosome 3N"/>
</dbReference>
<dbReference type="EMBL" id="CM029042">
    <property type="protein sequence ID" value="KAG2620916.1"/>
    <property type="molecule type" value="Genomic_DNA"/>
</dbReference>
<feature type="non-terminal residue" evidence="1">
    <location>
        <position position="1"/>
    </location>
</feature>
<accession>A0A8T0UIK0</accession>
<dbReference type="AlphaFoldDB" id="A0A8T0UIK0"/>
<evidence type="ECO:0000313" key="2">
    <source>
        <dbReference type="Proteomes" id="UP000823388"/>
    </source>
</evidence>
<protein>
    <submittedName>
        <fullName evidence="1">Uncharacterized protein</fullName>
    </submittedName>
</protein>
<evidence type="ECO:0000313" key="1">
    <source>
        <dbReference type="EMBL" id="KAG2620916.1"/>
    </source>
</evidence>
<comment type="caution">
    <text evidence="1">The sequence shown here is derived from an EMBL/GenBank/DDBJ whole genome shotgun (WGS) entry which is preliminary data.</text>
</comment>
<dbReference type="PANTHER" id="PTHR45125">
    <property type="entry name" value="F21J9.4-RELATED"/>
    <property type="match status" value="1"/>
</dbReference>
<dbReference type="PANTHER" id="PTHR45125:SF3">
    <property type="entry name" value="NO-APICAL-MERISTEM-ASSOCIATED CARBOXY-TERMINAL DOMAIN PROTEIN"/>
    <property type="match status" value="1"/>
</dbReference>
<organism evidence="1 2">
    <name type="scientific">Panicum virgatum</name>
    <name type="common">Blackwell switchgrass</name>
    <dbReference type="NCBI Taxonomy" id="38727"/>
    <lineage>
        <taxon>Eukaryota</taxon>
        <taxon>Viridiplantae</taxon>
        <taxon>Streptophyta</taxon>
        <taxon>Embryophyta</taxon>
        <taxon>Tracheophyta</taxon>
        <taxon>Spermatophyta</taxon>
        <taxon>Magnoliopsida</taxon>
        <taxon>Liliopsida</taxon>
        <taxon>Poales</taxon>
        <taxon>Poaceae</taxon>
        <taxon>PACMAD clade</taxon>
        <taxon>Panicoideae</taxon>
        <taxon>Panicodae</taxon>
        <taxon>Paniceae</taxon>
        <taxon>Panicinae</taxon>
        <taxon>Panicum</taxon>
        <taxon>Panicum sect. Hiantes</taxon>
    </lineage>
</organism>
<reference evidence="1" key="1">
    <citation type="submission" date="2020-05" db="EMBL/GenBank/DDBJ databases">
        <title>WGS assembly of Panicum virgatum.</title>
        <authorList>
            <person name="Lovell J.T."/>
            <person name="Jenkins J."/>
            <person name="Shu S."/>
            <person name="Juenger T.E."/>
            <person name="Schmutz J."/>
        </authorList>
    </citation>
    <scope>NUCLEOTIDE SEQUENCE</scope>
    <source>
        <strain evidence="1">AP13</strain>
    </source>
</reference>